<keyword evidence="3" id="KW-1185">Reference proteome</keyword>
<evidence type="ECO:0000313" key="2">
    <source>
        <dbReference type="EMBL" id="TDH68030.1"/>
    </source>
</evidence>
<organism evidence="2 3">
    <name type="scientific">Bremia lactucae</name>
    <name type="common">Lettuce downy mildew</name>
    <dbReference type="NCBI Taxonomy" id="4779"/>
    <lineage>
        <taxon>Eukaryota</taxon>
        <taxon>Sar</taxon>
        <taxon>Stramenopiles</taxon>
        <taxon>Oomycota</taxon>
        <taxon>Peronosporomycetes</taxon>
        <taxon>Peronosporales</taxon>
        <taxon>Peronosporaceae</taxon>
        <taxon>Bremia</taxon>
    </lineage>
</organism>
<protein>
    <submittedName>
        <fullName evidence="2">Uncharacterized protein</fullName>
    </submittedName>
</protein>
<dbReference type="EMBL" id="SHOA02000017">
    <property type="protein sequence ID" value="TDH68030.1"/>
    <property type="molecule type" value="Genomic_DNA"/>
</dbReference>
<dbReference type="RefSeq" id="XP_067817529.1">
    <property type="nucleotide sequence ID" value="XM_067961916.1"/>
</dbReference>
<accession>A0A976FJN9</accession>
<feature type="region of interest" description="Disordered" evidence="1">
    <location>
        <begin position="59"/>
        <end position="116"/>
    </location>
</feature>
<sequence>MLSLPAAPISSTGGSNRHHYLSRKGDAWRPHASVMYTASLAKRQQLFAVKHPQIPVSTSMLKAAQQSHEDPRDSSSFLQPTGPVPFRLMAFSDSSDEDSDYMPSDEEDEEEYDVEEREEEDHAMLGNRSIWHEKKHMNKAFMSREQVKEGELLCENKSWNADKGHRWTKGFSKPTKCMLPKRFHHFKSRNQSTKKEGLHRSYKFVLAGVVLVNLVQLILVYSVSSWAFSMVAWQPLHSENDALDSAVAISASTILNDTVLKEKLPYQVPDHVRTGLYLCSTLSRRLVQSDRDVMATQHALRACDLAVKFAPQGSQEAIEALVVRGDLRSLLSLFDNAMEDYNAAVKLVQKAQELDNKRSFALGLLQQLELKLVANRWTQLYLKREFKDLRREAKTGISNSNTDVKELAHDWLNAFKRKKPVLDALIRQRGWTLRRLNVALRQDFVQLPLIPALDLAAGHEPPGMNIDHSQIQAYLG</sequence>
<feature type="compositionally biased region" description="Acidic residues" evidence="1">
    <location>
        <begin position="94"/>
        <end position="116"/>
    </location>
</feature>
<proteinExistence type="predicted"/>
<evidence type="ECO:0000313" key="3">
    <source>
        <dbReference type="Proteomes" id="UP000294530"/>
    </source>
</evidence>
<reference evidence="2 3" key="1">
    <citation type="journal article" date="2021" name="Genome Biol.">
        <title>AFLAP: assembly-free linkage analysis pipeline using k-mers from genome sequencing data.</title>
        <authorList>
            <person name="Fletcher K."/>
            <person name="Zhang L."/>
            <person name="Gil J."/>
            <person name="Han R."/>
            <person name="Cavanaugh K."/>
            <person name="Michelmore R."/>
        </authorList>
    </citation>
    <scope>NUCLEOTIDE SEQUENCE [LARGE SCALE GENOMIC DNA]</scope>
    <source>
        <strain evidence="2 3">SF5</strain>
    </source>
</reference>
<dbReference type="AlphaFoldDB" id="A0A976FJN9"/>
<dbReference type="OrthoDB" id="165753at2759"/>
<dbReference type="GeneID" id="94347587"/>
<feature type="region of interest" description="Disordered" evidence="1">
    <location>
        <begin position="1"/>
        <end position="24"/>
    </location>
</feature>
<dbReference type="Proteomes" id="UP000294530">
    <property type="component" value="Unassembled WGS sequence"/>
</dbReference>
<name>A0A976FJN9_BRELC</name>
<gene>
    <name evidence="2" type="ORF">CCR75_003823</name>
</gene>
<comment type="caution">
    <text evidence="2">The sequence shown here is derived from an EMBL/GenBank/DDBJ whole genome shotgun (WGS) entry which is preliminary data.</text>
</comment>
<dbReference type="KEGG" id="blac:94347587"/>
<evidence type="ECO:0000256" key="1">
    <source>
        <dbReference type="SAM" id="MobiDB-lite"/>
    </source>
</evidence>